<keyword evidence="2" id="KW-1185">Reference proteome</keyword>
<sequence length="120" mass="12922">GLRRGLRPARPFKMQLCWTLKRSPFSAASSVRQPPQQQRHASAASAASAFHVVRVHTLLCPAPRRSRLGLPLMMLRTGPSAPTAAACRAPAAASVQRPSWGANSSEPQRTTCCCRPTPPN</sequence>
<feature type="compositionally biased region" description="Polar residues" evidence="1">
    <location>
        <begin position="101"/>
        <end position="110"/>
    </location>
</feature>
<reference evidence="3" key="1">
    <citation type="submission" date="2016-11" db="UniProtKB">
        <authorList>
            <consortium name="WormBaseParasite"/>
        </authorList>
    </citation>
    <scope>IDENTIFICATION</scope>
</reference>
<proteinExistence type="predicted"/>
<organism evidence="2 3">
    <name type="scientific">Macrostomum lignano</name>
    <dbReference type="NCBI Taxonomy" id="282301"/>
    <lineage>
        <taxon>Eukaryota</taxon>
        <taxon>Metazoa</taxon>
        <taxon>Spiralia</taxon>
        <taxon>Lophotrochozoa</taxon>
        <taxon>Platyhelminthes</taxon>
        <taxon>Rhabditophora</taxon>
        <taxon>Macrostomorpha</taxon>
        <taxon>Macrostomida</taxon>
        <taxon>Macrostomidae</taxon>
        <taxon>Macrostomum</taxon>
    </lineage>
</organism>
<accession>A0A1I8FBP8</accession>
<name>A0A1I8FBP8_9PLAT</name>
<dbReference type="AlphaFoldDB" id="A0A1I8FBP8"/>
<feature type="region of interest" description="Disordered" evidence="1">
    <location>
        <begin position="96"/>
        <end position="120"/>
    </location>
</feature>
<dbReference type="WBParaSite" id="maker-unitig_28424-snap-gene-0.3-mRNA-1">
    <property type="protein sequence ID" value="maker-unitig_28424-snap-gene-0.3-mRNA-1"/>
    <property type="gene ID" value="maker-unitig_28424-snap-gene-0.3"/>
</dbReference>
<protein>
    <submittedName>
        <fullName evidence="3">Os02g0607100 protein</fullName>
    </submittedName>
</protein>
<evidence type="ECO:0000313" key="3">
    <source>
        <dbReference type="WBParaSite" id="maker-unitig_28424-snap-gene-0.3-mRNA-1"/>
    </source>
</evidence>
<evidence type="ECO:0000256" key="1">
    <source>
        <dbReference type="SAM" id="MobiDB-lite"/>
    </source>
</evidence>
<dbReference type="Proteomes" id="UP000095280">
    <property type="component" value="Unplaced"/>
</dbReference>
<feature type="compositionally biased region" description="Cys residues" evidence="1">
    <location>
        <begin position="111"/>
        <end position="120"/>
    </location>
</feature>
<evidence type="ECO:0000313" key="2">
    <source>
        <dbReference type="Proteomes" id="UP000095280"/>
    </source>
</evidence>